<comment type="caution">
    <text evidence="1">The sequence shown here is derived from an EMBL/GenBank/DDBJ whole genome shotgun (WGS) entry which is preliminary data.</text>
</comment>
<name>A0AAN7STC7_9EURO</name>
<gene>
    <name evidence="1" type="ORF">LTR05_008252</name>
</gene>
<accession>A0AAN7STC7</accession>
<protein>
    <submittedName>
        <fullName evidence="1">Uncharacterized protein</fullName>
    </submittedName>
</protein>
<reference evidence="1 2" key="1">
    <citation type="submission" date="2023-08" db="EMBL/GenBank/DDBJ databases">
        <title>Black Yeasts Isolated from many extreme environments.</title>
        <authorList>
            <person name="Coleine C."/>
            <person name="Stajich J.E."/>
            <person name="Selbmann L."/>
        </authorList>
    </citation>
    <scope>NUCLEOTIDE SEQUENCE [LARGE SCALE GENOMIC DNA]</scope>
    <source>
        <strain evidence="1 2">CCFEE 5910</strain>
    </source>
</reference>
<evidence type="ECO:0000313" key="2">
    <source>
        <dbReference type="Proteomes" id="UP001309876"/>
    </source>
</evidence>
<dbReference type="EMBL" id="JAVRRJ010000011">
    <property type="protein sequence ID" value="KAK5080936.1"/>
    <property type="molecule type" value="Genomic_DNA"/>
</dbReference>
<keyword evidence="2" id="KW-1185">Reference proteome</keyword>
<evidence type="ECO:0000313" key="1">
    <source>
        <dbReference type="EMBL" id="KAK5080936.1"/>
    </source>
</evidence>
<dbReference type="Proteomes" id="UP001309876">
    <property type="component" value="Unassembled WGS sequence"/>
</dbReference>
<dbReference type="AlphaFoldDB" id="A0AAN7STC7"/>
<organism evidence="1 2">
    <name type="scientific">Lithohypha guttulata</name>
    <dbReference type="NCBI Taxonomy" id="1690604"/>
    <lineage>
        <taxon>Eukaryota</taxon>
        <taxon>Fungi</taxon>
        <taxon>Dikarya</taxon>
        <taxon>Ascomycota</taxon>
        <taxon>Pezizomycotina</taxon>
        <taxon>Eurotiomycetes</taxon>
        <taxon>Chaetothyriomycetidae</taxon>
        <taxon>Chaetothyriales</taxon>
        <taxon>Trichomeriaceae</taxon>
        <taxon>Lithohypha</taxon>
    </lineage>
</organism>
<proteinExistence type="predicted"/>
<sequence>MTMNLIRDIPAEIRLKIYQAYFEDMLIYVYAVGCTITNNDKHEYGMRREDKHSVTNLYLTCRTFYQEAGLVMHMLIHCIGKVKLCTGKQKNLDVAKNNIADRPKKFKHLQDKEVEIEYVVGDTTGTSKVYDHPYQRREDDDDCYEAETVISLQ</sequence>